<keyword evidence="2" id="KW-1185">Reference proteome</keyword>
<gene>
    <name evidence="1" type="ORF">HPB50_027188</name>
</gene>
<evidence type="ECO:0000313" key="2">
    <source>
        <dbReference type="Proteomes" id="UP000821845"/>
    </source>
</evidence>
<dbReference type="EMBL" id="CM023481">
    <property type="protein sequence ID" value="KAH6948938.1"/>
    <property type="molecule type" value="Genomic_DNA"/>
</dbReference>
<evidence type="ECO:0000313" key="1">
    <source>
        <dbReference type="EMBL" id="KAH6948938.1"/>
    </source>
</evidence>
<reference evidence="1" key="1">
    <citation type="submission" date="2020-05" db="EMBL/GenBank/DDBJ databases">
        <title>Large-scale comparative analyses of tick genomes elucidate their genetic diversity and vector capacities.</title>
        <authorList>
            <person name="Jia N."/>
            <person name="Wang J."/>
            <person name="Shi W."/>
            <person name="Du L."/>
            <person name="Sun Y."/>
            <person name="Zhan W."/>
            <person name="Jiang J."/>
            <person name="Wang Q."/>
            <person name="Zhang B."/>
            <person name="Ji P."/>
            <person name="Sakyi L.B."/>
            <person name="Cui X."/>
            <person name="Yuan T."/>
            <person name="Jiang B."/>
            <person name="Yang W."/>
            <person name="Lam T.T.-Y."/>
            <person name="Chang Q."/>
            <person name="Ding S."/>
            <person name="Wang X."/>
            <person name="Zhu J."/>
            <person name="Ruan X."/>
            <person name="Zhao L."/>
            <person name="Wei J."/>
            <person name="Que T."/>
            <person name="Du C."/>
            <person name="Cheng J."/>
            <person name="Dai P."/>
            <person name="Han X."/>
            <person name="Huang E."/>
            <person name="Gao Y."/>
            <person name="Liu J."/>
            <person name="Shao H."/>
            <person name="Ye R."/>
            <person name="Li L."/>
            <person name="Wei W."/>
            <person name="Wang X."/>
            <person name="Wang C."/>
            <person name="Yang T."/>
            <person name="Huo Q."/>
            <person name="Li W."/>
            <person name="Guo W."/>
            <person name="Chen H."/>
            <person name="Zhou L."/>
            <person name="Ni X."/>
            <person name="Tian J."/>
            <person name="Zhou Y."/>
            <person name="Sheng Y."/>
            <person name="Liu T."/>
            <person name="Pan Y."/>
            <person name="Xia L."/>
            <person name="Li J."/>
            <person name="Zhao F."/>
            <person name="Cao W."/>
        </authorList>
    </citation>
    <scope>NUCLEOTIDE SEQUENCE</scope>
    <source>
        <strain evidence="1">Hyas-2018</strain>
    </source>
</reference>
<comment type="caution">
    <text evidence="1">The sequence shown here is derived from an EMBL/GenBank/DDBJ whole genome shotgun (WGS) entry which is preliminary data.</text>
</comment>
<accession>A0ACB7TPL2</accession>
<name>A0ACB7TPL2_HYAAI</name>
<sequence>MSSRRRRVGQVSLPRGRRREESMGSSNPLDEVNEIFAGLHRNAGVVGVIATLSDGAVIKSTMPGHDETNRYAMMAAGLCKEARNAMGSGPQDQPKFFEVKNESREILITLGPMYTLIVVKTLEEPHEEASQ</sequence>
<organism evidence="1 2">
    <name type="scientific">Hyalomma asiaticum</name>
    <name type="common">Tick</name>
    <dbReference type="NCBI Taxonomy" id="266040"/>
    <lineage>
        <taxon>Eukaryota</taxon>
        <taxon>Metazoa</taxon>
        <taxon>Ecdysozoa</taxon>
        <taxon>Arthropoda</taxon>
        <taxon>Chelicerata</taxon>
        <taxon>Arachnida</taxon>
        <taxon>Acari</taxon>
        <taxon>Parasitiformes</taxon>
        <taxon>Ixodida</taxon>
        <taxon>Ixodoidea</taxon>
        <taxon>Ixodidae</taxon>
        <taxon>Hyalomminae</taxon>
        <taxon>Hyalomma</taxon>
    </lineage>
</organism>
<dbReference type="Proteomes" id="UP000821845">
    <property type="component" value="Chromosome 1"/>
</dbReference>
<proteinExistence type="predicted"/>
<protein>
    <submittedName>
        <fullName evidence="1">Uncharacterized protein</fullName>
    </submittedName>
</protein>